<dbReference type="KEGG" id="vg:54992568"/>
<proteinExistence type="predicted"/>
<accession>A0A2U8UUM9</accession>
<gene>
    <name evidence="1" type="primary">101</name>
    <name evidence="1" type="ORF">PBI_HENDRIX_101</name>
</gene>
<organism evidence="1 2">
    <name type="scientific">Microbacterium phage Hendrix</name>
    <dbReference type="NCBI Taxonomy" id="2182341"/>
    <lineage>
        <taxon>Viruses</taxon>
        <taxon>Duplodnaviria</taxon>
        <taxon>Heunggongvirae</taxon>
        <taxon>Uroviricota</taxon>
        <taxon>Caudoviricetes</taxon>
        <taxon>Rogerhendrixvirus</taxon>
        <taxon>Rogerhendrixvirus hendrix</taxon>
    </lineage>
</organism>
<keyword evidence="2" id="KW-1185">Reference proteome</keyword>
<reference evidence="2" key="1">
    <citation type="submission" date="2018-04" db="EMBL/GenBank/DDBJ databases">
        <authorList>
            <person name="Go L.Y."/>
            <person name="Mitchell J.A."/>
        </authorList>
    </citation>
    <scope>NUCLEOTIDE SEQUENCE [LARGE SCALE GENOMIC DNA]</scope>
</reference>
<evidence type="ECO:0000313" key="1">
    <source>
        <dbReference type="EMBL" id="AWN07772.1"/>
    </source>
</evidence>
<dbReference type="Proteomes" id="UP000247284">
    <property type="component" value="Segment"/>
</dbReference>
<protein>
    <submittedName>
        <fullName evidence="1">Uncharacterized protein</fullName>
    </submittedName>
</protein>
<dbReference type="RefSeq" id="YP_009802039.1">
    <property type="nucleotide sequence ID" value="NC_047977.1"/>
</dbReference>
<name>A0A2U8UUM9_9CAUD</name>
<sequence length="78" mass="8401">MARKKMMVVICDNPDCDSEITEQIDRSEDMDPPTGFTLGKGSYSQDWGGGPLPALFACSTACIVPAIENAIYAERNAS</sequence>
<evidence type="ECO:0000313" key="2">
    <source>
        <dbReference type="Proteomes" id="UP000247284"/>
    </source>
</evidence>
<dbReference type="EMBL" id="MH183162">
    <property type="protein sequence ID" value="AWN07772.1"/>
    <property type="molecule type" value="Genomic_DNA"/>
</dbReference>
<dbReference type="GeneID" id="54992568"/>